<accession>A0A1V4BPK2</accession>
<evidence type="ECO:0000313" key="4">
    <source>
        <dbReference type="EMBL" id="OPF15964.1"/>
    </source>
</evidence>
<dbReference type="InterPro" id="IPR001650">
    <property type="entry name" value="Helicase_C-like"/>
</dbReference>
<comment type="caution">
    <text evidence="4">The sequence shown here is derived from an EMBL/GenBank/DDBJ whole genome shotgun (WGS) entry which is preliminary data.</text>
</comment>
<dbReference type="PROSITE" id="PS51192">
    <property type="entry name" value="HELICASE_ATP_BIND_1"/>
    <property type="match status" value="1"/>
</dbReference>
<dbReference type="InterPro" id="IPR049730">
    <property type="entry name" value="SNF2/RAD54-like_C"/>
</dbReference>
<dbReference type="SUPFAM" id="SSF56024">
    <property type="entry name" value="Phospholipase D/nuclease"/>
    <property type="match status" value="1"/>
</dbReference>
<dbReference type="RefSeq" id="WP_004162651.1">
    <property type="nucleotide sequence ID" value="NZ_MVGR01000005.1"/>
</dbReference>
<dbReference type="SUPFAM" id="SSF52540">
    <property type="entry name" value="P-loop containing nucleoside triphosphate hydrolases"/>
    <property type="match status" value="1"/>
</dbReference>
<name>A0A1V4BPK2_MICAE</name>
<dbReference type="CDD" id="cd18793">
    <property type="entry name" value="SF2_C_SNF"/>
    <property type="match status" value="1"/>
</dbReference>
<keyword evidence="4" id="KW-0347">Helicase</keyword>
<feature type="domain" description="Helicase ATP-binding" evidence="2">
    <location>
        <begin position="230"/>
        <end position="396"/>
    </location>
</feature>
<gene>
    <name evidence="4" type="ORF">B1L04_26620</name>
</gene>
<organism evidence="4 5">
    <name type="scientific">Microcystis aeruginosa KW</name>
    <dbReference type="NCBI Taxonomy" id="1960155"/>
    <lineage>
        <taxon>Bacteria</taxon>
        <taxon>Bacillati</taxon>
        <taxon>Cyanobacteriota</taxon>
        <taxon>Cyanophyceae</taxon>
        <taxon>Oscillatoriophycideae</taxon>
        <taxon>Chroococcales</taxon>
        <taxon>Microcystaceae</taxon>
        <taxon>Microcystis</taxon>
    </lineage>
</organism>
<evidence type="ECO:0000313" key="5">
    <source>
        <dbReference type="Proteomes" id="UP000189835"/>
    </source>
</evidence>
<keyword evidence="4" id="KW-0547">Nucleotide-binding</keyword>
<dbReference type="SMART" id="SM00490">
    <property type="entry name" value="HELICc"/>
    <property type="match status" value="1"/>
</dbReference>
<dbReference type="InterPro" id="IPR027417">
    <property type="entry name" value="P-loop_NTPase"/>
</dbReference>
<dbReference type="Pfam" id="PF00271">
    <property type="entry name" value="Helicase_C"/>
    <property type="match status" value="1"/>
</dbReference>
<protein>
    <submittedName>
        <fullName evidence="4">Helicase</fullName>
    </submittedName>
</protein>
<dbReference type="PANTHER" id="PTHR10799">
    <property type="entry name" value="SNF2/RAD54 HELICASE FAMILY"/>
    <property type="match status" value="1"/>
</dbReference>
<dbReference type="AlphaFoldDB" id="A0A1V4BPK2"/>
<dbReference type="InterPro" id="IPR014001">
    <property type="entry name" value="Helicase_ATP-bd"/>
</dbReference>
<dbReference type="PROSITE" id="PS51194">
    <property type="entry name" value="HELICASE_CTER"/>
    <property type="match status" value="1"/>
</dbReference>
<evidence type="ECO:0000259" key="2">
    <source>
        <dbReference type="PROSITE" id="PS51192"/>
    </source>
</evidence>
<sequence>MKELKSLNNNRLSWFESGKSIEYITKYLEEANQKIRIATGFFTIKGWNLVRGYTTGKQTYILVGLDDPGEQRARMALIQEIMRDVRIGLDRDRRKSVLDIIEKIQSNQFGIVDARAKDHHNKLYICDEKAAIQTSSNLTGKGLREQVEGGNIITDKTEVLALVKEFDDYFAEAKDLTQELLEILLKWLQFAAPWDIYLKTMLVLENIQPPKTRYSKKPLSYQIDMIAQTLRQIKNFDGSMLVASTGLGKTVVAVHVALHLRDEDLIDNIMVIGPKAVRSNWQKEMREAGLPCDYFVRQTFDKKDAKQDHALELFEDILEDIKNQRWLLIIDESQEFRNRFKQDLFNMTKKPKERLAFIKLRELVKKGNLKVLLLTGSPYAKDIENINNQLYLLPHTCESKPQEFDYFLEKCPEQNHLFREEKKDINAWCINDIDEFINLSVASQLTTPHVAKYYGQKEGLETYINFGKERHYVPNIILHSINFSLILQDELTEAIVKGYFNLKSKNIMFKDLFNRLVKIAWASSPLSLQGVLERIADTPGGENSFNFHKLEFVFSREDRENVLRPIIAKLKRINQNLNQNLDLKFQILSALIKEQVLEKQQKVIIFCERRATVAYLSRYFISNFPSLKIAYTIEQSEDEKKYEMKDSREIEQLIKQFAPHSNKTTEKFAENYDIFISTDAHGVGVNMQDASVVINYDIDWTPIAPVQRAGRILRFWHLPRIVHIYTFVPTLSAKNSNTALNYDLVEIQKRWKNLMSRHQESKKVIDLPVLTIAETQEINISEMASQVTIESGEINLNALADLDISPYYQHTAKLQLNRDYAKTLSDDLISAKIYSEKHPLLYLLVLHKQNYHGIFYNPGTKQLAEPDIVKILDKIACEESTPAANVDHDFIENLSDICLQYWCQKNKVLADDVERICALYLKPENEDDDLKLLLNSINTQ</sequence>
<reference evidence="4 5" key="1">
    <citation type="submission" date="2017-02" db="EMBL/GenBank/DDBJ databases">
        <title>Genome sequence of Microcystis aeruginosa KW.</title>
        <authorList>
            <person name="Oh H.-M."/>
            <person name="Ahn C.-Y."/>
            <person name="Jeong H."/>
            <person name="Srivastava A."/>
            <person name="Lee H.-G."/>
            <person name="Kang S.-R."/>
        </authorList>
    </citation>
    <scope>NUCLEOTIDE SEQUENCE [LARGE SCALE GENOMIC DNA]</scope>
    <source>
        <strain evidence="4 5">KW</strain>
    </source>
</reference>
<feature type="domain" description="Helicase C-terminal" evidence="3">
    <location>
        <begin position="591"/>
        <end position="765"/>
    </location>
</feature>
<dbReference type="InterPro" id="IPR025202">
    <property type="entry name" value="PLD-like_dom"/>
</dbReference>
<evidence type="ECO:0000259" key="3">
    <source>
        <dbReference type="PROSITE" id="PS51194"/>
    </source>
</evidence>
<dbReference type="Gene3D" id="3.30.870.10">
    <property type="entry name" value="Endonuclease Chain A"/>
    <property type="match status" value="1"/>
</dbReference>
<dbReference type="GO" id="GO:0004386">
    <property type="term" value="F:helicase activity"/>
    <property type="evidence" value="ECO:0007669"/>
    <property type="project" value="UniProtKB-KW"/>
</dbReference>
<dbReference type="GO" id="GO:0005524">
    <property type="term" value="F:ATP binding"/>
    <property type="evidence" value="ECO:0007669"/>
    <property type="project" value="InterPro"/>
</dbReference>
<keyword evidence="1" id="KW-0378">Hydrolase</keyword>
<dbReference type="Pfam" id="PF04851">
    <property type="entry name" value="ResIII"/>
    <property type="match status" value="1"/>
</dbReference>
<dbReference type="EMBL" id="MVGR01000005">
    <property type="protein sequence ID" value="OPF15964.1"/>
    <property type="molecule type" value="Genomic_DNA"/>
</dbReference>
<dbReference type="Gene3D" id="3.40.50.300">
    <property type="entry name" value="P-loop containing nucleotide triphosphate hydrolases"/>
    <property type="match status" value="2"/>
</dbReference>
<evidence type="ECO:0000256" key="1">
    <source>
        <dbReference type="ARBA" id="ARBA00022801"/>
    </source>
</evidence>
<dbReference type="GO" id="GO:0016787">
    <property type="term" value="F:hydrolase activity"/>
    <property type="evidence" value="ECO:0007669"/>
    <property type="project" value="UniProtKB-KW"/>
</dbReference>
<keyword evidence="4" id="KW-0067">ATP-binding</keyword>
<dbReference type="InterPro" id="IPR006935">
    <property type="entry name" value="Helicase/UvrB_N"/>
</dbReference>
<dbReference type="Pfam" id="PF13091">
    <property type="entry name" value="PLDc_2"/>
    <property type="match status" value="1"/>
</dbReference>
<proteinExistence type="predicted"/>
<dbReference type="GO" id="GO:0003677">
    <property type="term" value="F:DNA binding"/>
    <property type="evidence" value="ECO:0007669"/>
    <property type="project" value="InterPro"/>
</dbReference>
<dbReference type="Proteomes" id="UP000189835">
    <property type="component" value="Unassembled WGS sequence"/>
</dbReference>
<dbReference type="SMART" id="SM00487">
    <property type="entry name" value="DEXDc"/>
    <property type="match status" value="1"/>
</dbReference>